<sequence>MSRTQHSLQKKKINSQNFYQKPKATGFMVKSHVSFPPPFTNQKPPKTMNPIPSTQAETPTTTTTTTTNTTTMLTMSNKRNWAKQVSMKLPTPQRRTTTTNTTTVGPLGTATLENKA</sequence>
<feature type="compositionally biased region" description="Low complexity" evidence="1">
    <location>
        <begin position="54"/>
        <end position="74"/>
    </location>
</feature>
<proteinExistence type="predicted"/>
<accession>A0A2P2P4Y6</accession>
<evidence type="ECO:0000313" key="2">
    <source>
        <dbReference type="EMBL" id="MBX49703.1"/>
    </source>
</evidence>
<feature type="compositionally biased region" description="Low complexity" evidence="1">
    <location>
        <begin position="89"/>
        <end position="116"/>
    </location>
</feature>
<evidence type="ECO:0000256" key="1">
    <source>
        <dbReference type="SAM" id="MobiDB-lite"/>
    </source>
</evidence>
<protein>
    <submittedName>
        <fullName evidence="2">Protein E6-like</fullName>
    </submittedName>
</protein>
<name>A0A2P2P4Y6_RHIMU</name>
<feature type="region of interest" description="Disordered" evidence="1">
    <location>
        <begin position="30"/>
        <end position="116"/>
    </location>
</feature>
<dbReference type="EMBL" id="GGEC01069219">
    <property type="protein sequence ID" value="MBX49703.1"/>
    <property type="molecule type" value="Transcribed_RNA"/>
</dbReference>
<reference evidence="2" key="1">
    <citation type="submission" date="2018-02" db="EMBL/GenBank/DDBJ databases">
        <title>Rhizophora mucronata_Transcriptome.</title>
        <authorList>
            <person name="Meera S.P."/>
            <person name="Sreeshan A."/>
            <person name="Augustine A."/>
        </authorList>
    </citation>
    <scope>NUCLEOTIDE SEQUENCE</scope>
    <source>
        <tissue evidence="2">Leaf</tissue>
    </source>
</reference>
<dbReference type="AlphaFoldDB" id="A0A2P2P4Y6"/>
<organism evidence="2">
    <name type="scientific">Rhizophora mucronata</name>
    <name type="common">Asiatic mangrove</name>
    <dbReference type="NCBI Taxonomy" id="61149"/>
    <lineage>
        <taxon>Eukaryota</taxon>
        <taxon>Viridiplantae</taxon>
        <taxon>Streptophyta</taxon>
        <taxon>Embryophyta</taxon>
        <taxon>Tracheophyta</taxon>
        <taxon>Spermatophyta</taxon>
        <taxon>Magnoliopsida</taxon>
        <taxon>eudicotyledons</taxon>
        <taxon>Gunneridae</taxon>
        <taxon>Pentapetalae</taxon>
        <taxon>rosids</taxon>
        <taxon>fabids</taxon>
        <taxon>Malpighiales</taxon>
        <taxon>Rhizophoraceae</taxon>
        <taxon>Rhizophora</taxon>
    </lineage>
</organism>